<keyword evidence="2" id="KW-0472">Membrane</keyword>
<keyword evidence="4" id="KW-1185">Reference proteome</keyword>
<keyword evidence="2" id="KW-0812">Transmembrane</keyword>
<name>A0A9E2W4W5_9BACT</name>
<dbReference type="RefSeq" id="WP_217791629.1">
    <property type="nucleotide sequence ID" value="NZ_JAHSPG010000008.1"/>
</dbReference>
<dbReference type="PROSITE" id="PS51257">
    <property type="entry name" value="PROKAR_LIPOPROTEIN"/>
    <property type="match status" value="1"/>
</dbReference>
<accession>A0A9E2W4W5</accession>
<comment type="similarity">
    <text evidence="1 2">Belongs to the outer membrane factor (OMF) (TC 1.B.17) family.</text>
</comment>
<proteinExistence type="inferred from homology"/>
<dbReference type="Proteomes" id="UP000812270">
    <property type="component" value="Unassembled WGS sequence"/>
</dbReference>
<dbReference type="NCBIfam" id="TIGR01845">
    <property type="entry name" value="outer_NodT"/>
    <property type="match status" value="1"/>
</dbReference>
<dbReference type="PANTHER" id="PTHR30203:SF30">
    <property type="entry name" value="OUTER MEMBRANE PROTEIN-RELATED"/>
    <property type="match status" value="1"/>
</dbReference>
<comment type="subcellular location">
    <subcellularLocation>
        <location evidence="2">Cell membrane</location>
        <topology evidence="2">Lipid-anchor</topology>
    </subcellularLocation>
</comment>
<comment type="caution">
    <text evidence="3">The sequence shown here is derived from an EMBL/GenBank/DDBJ whole genome shotgun (WGS) entry which is preliminary data.</text>
</comment>
<reference evidence="3" key="1">
    <citation type="submission" date="2021-06" db="EMBL/GenBank/DDBJ databases">
        <authorList>
            <person name="Huq M.A."/>
        </authorList>
    </citation>
    <scope>NUCLEOTIDE SEQUENCE</scope>
    <source>
        <strain evidence="3">MAH-26</strain>
    </source>
</reference>
<dbReference type="GO" id="GO:0015562">
    <property type="term" value="F:efflux transmembrane transporter activity"/>
    <property type="evidence" value="ECO:0007669"/>
    <property type="project" value="InterPro"/>
</dbReference>
<organism evidence="3 4">
    <name type="scientific">Pinibacter aurantiacus</name>
    <dbReference type="NCBI Taxonomy" id="2851599"/>
    <lineage>
        <taxon>Bacteria</taxon>
        <taxon>Pseudomonadati</taxon>
        <taxon>Bacteroidota</taxon>
        <taxon>Chitinophagia</taxon>
        <taxon>Chitinophagales</taxon>
        <taxon>Chitinophagaceae</taxon>
        <taxon>Pinibacter</taxon>
    </lineage>
</organism>
<evidence type="ECO:0000256" key="1">
    <source>
        <dbReference type="ARBA" id="ARBA00007613"/>
    </source>
</evidence>
<keyword evidence="2" id="KW-1134">Transmembrane beta strand</keyword>
<gene>
    <name evidence="3" type="ORF">KTO63_12515</name>
</gene>
<keyword evidence="2" id="KW-0449">Lipoprotein</keyword>
<dbReference type="PANTHER" id="PTHR30203">
    <property type="entry name" value="OUTER MEMBRANE CATION EFFLUX PROTEIN"/>
    <property type="match status" value="1"/>
</dbReference>
<dbReference type="InterPro" id="IPR010131">
    <property type="entry name" value="MdtP/NodT-like"/>
</dbReference>
<dbReference type="GO" id="GO:0005886">
    <property type="term" value="C:plasma membrane"/>
    <property type="evidence" value="ECO:0007669"/>
    <property type="project" value="UniProtKB-SubCell"/>
</dbReference>
<evidence type="ECO:0000313" key="4">
    <source>
        <dbReference type="Proteomes" id="UP000812270"/>
    </source>
</evidence>
<dbReference type="EMBL" id="JAHSPG010000008">
    <property type="protein sequence ID" value="MBV4357978.1"/>
    <property type="molecule type" value="Genomic_DNA"/>
</dbReference>
<evidence type="ECO:0000313" key="3">
    <source>
        <dbReference type="EMBL" id="MBV4357978.1"/>
    </source>
</evidence>
<dbReference type="InterPro" id="IPR003423">
    <property type="entry name" value="OMP_efflux"/>
</dbReference>
<evidence type="ECO:0000256" key="2">
    <source>
        <dbReference type="RuleBase" id="RU362097"/>
    </source>
</evidence>
<dbReference type="Pfam" id="PF02321">
    <property type="entry name" value="OEP"/>
    <property type="match status" value="2"/>
</dbReference>
<keyword evidence="2" id="KW-0564">Palmitate</keyword>
<dbReference type="AlphaFoldDB" id="A0A9E2W4W5"/>
<sequence length="481" mass="53527">MKKSKNIHFYIVALGFVIFVVSCAPSRNTGVPDKVEVSDTLFHTTDSTSIATIKWKDFFKDQYLQRIIDSTLKNNQDILIAAQRVEVARANLMMAKAAFQPTVNGVVSAAADRYGDYTMNGVGNFDTNLSPNISNDQKIPTPVTPDYFIGFRSTWEIDLWGKLKNKKKAALARFAASEKGRQMLSTFLVAEISSLYYQLLALDNELKIIERNTKLQESALDVVKIQKEGGRATELAVKQFQAQVYNTKSYEYAIKQEIGVVENQISYLMGGYPKHIERDTIITGQEFPEQLLTGVPSSMLLRRPDIREAELQLIAAKADVDAARAAFLPSLTINPYLGLNSFGAGLLFNGGSFVYGILGGLTTPVFNQRQLKANHIISVAANKEVYYSYHKTVTNATREVLTTLNNIDNGKKMLSLKQQEAQELTDAVSSAQDLYVAGYATYLEIITAQKSVLEAELQKNEIRKNLYLSSIGLYRMLGGGW</sequence>
<protein>
    <submittedName>
        <fullName evidence="3">TolC family protein</fullName>
    </submittedName>
</protein>